<keyword evidence="2" id="KW-1185">Reference proteome</keyword>
<name>A0A0C3D095_OIDMZ</name>
<dbReference type="HOGENOM" id="CLU_2250865_0_0_1"/>
<accession>A0A0C3D095</accession>
<reference evidence="1 2" key="1">
    <citation type="submission" date="2014-04" db="EMBL/GenBank/DDBJ databases">
        <authorList>
            <consortium name="DOE Joint Genome Institute"/>
            <person name="Kuo A."/>
            <person name="Martino E."/>
            <person name="Perotto S."/>
            <person name="Kohler A."/>
            <person name="Nagy L.G."/>
            <person name="Floudas D."/>
            <person name="Copeland A."/>
            <person name="Barry K.W."/>
            <person name="Cichocki N."/>
            <person name="Veneault-Fourrey C."/>
            <person name="LaButti K."/>
            <person name="Lindquist E.A."/>
            <person name="Lipzen A."/>
            <person name="Lundell T."/>
            <person name="Morin E."/>
            <person name="Murat C."/>
            <person name="Sun H."/>
            <person name="Tunlid A."/>
            <person name="Henrissat B."/>
            <person name="Grigoriev I.V."/>
            <person name="Hibbett D.S."/>
            <person name="Martin F."/>
            <person name="Nordberg H.P."/>
            <person name="Cantor M.N."/>
            <person name="Hua S.X."/>
        </authorList>
    </citation>
    <scope>NUCLEOTIDE SEQUENCE [LARGE SCALE GENOMIC DNA]</scope>
    <source>
        <strain evidence="1 2">Zn</strain>
    </source>
</reference>
<evidence type="ECO:0000313" key="2">
    <source>
        <dbReference type="Proteomes" id="UP000054321"/>
    </source>
</evidence>
<dbReference type="EMBL" id="KN832872">
    <property type="protein sequence ID" value="KIN04649.1"/>
    <property type="molecule type" value="Genomic_DNA"/>
</dbReference>
<organism evidence="1 2">
    <name type="scientific">Oidiodendron maius (strain Zn)</name>
    <dbReference type="NCBI Taxonomy" id="913774"/>
    <lineage>
        <taxon>Eukaryota</taxon>
        <taxon>Fungi</taxon>
        <taxon>Dikarya</taxon>
        <taxon>Ascomycota</taxon>
        <taxon>Pezizomycotina</taxon>
        <taxon>Leotiomycetes</taxon>
        <taxon>Leotiomycetes incertae sedis</taxon>
        <taxon>Myxotrichaceae</taxon>
        <taxon>Oidiodendron</taxon>
    </lineage>
</organism>
<reference evidence="2" key="2">
    <citation type="submission" date="2015-01" db="EMBL/GenBank/DDBJ databases">
        <title>Evolutionary Origins and Diversification of the Mycorrhizal Mutualists.</title>
        <authorList>
            <consortium name="DOE Joint Genome Institute"/>
            <consortium name="Mycorrhizal Genomics Consortium"/>
            <person name="Kohler A."/>
            <person name="Kuo A."/>
            <person name="Nagy L.G."/>
            <person name="Floudas D."/>
            <person name="Copeland A."/>
            <person name="Barry K.W."/>
            <person name="Cichocki N."/>
            <person name="Veneault-Fourrey C."/>
            <person name="LaButti K."/>
            <person name="Lindquist E.A."/>
            <person name="Lipzen A."/>
            <person name="Lundell T."/>
            <person name="Morin E."/>
            <person name="Murat C."/>
            <person name="Riley R."/>
            <person name="Ohm R."/>
            <person name="Sun H."/>
            <person name="Tunlid A."/>
            <person name="Henrissat B."/>
            <person name="Grigoriev I.V."/>
            <person name="Hibbett D.S."/>
            <person name="Martin F."/>
        </authorList>
    </citation>
    <scope>NUCLEOTIDE SEQUENCE [LARGE SCALE GENOMIC DNA]</scope>
    <source>
        <strain evidence="2">Zn</strain>
    </source>
</reference>
<dbReference type="Proteomes" id="UP000054321">
    <property type="component" value="Unassembled WGS sequence"/>
</dbReference>
<protein>
    <submittedName>
        <fullName evidence="1">Uncharacterized protein</fullName>
    </submittedName>
</protein>
<evidence type="ECO:0000313" key="1">
    <source>
        <dbReference type="EMBL" id="KIN04649.1"/>
    </source>
</evidence>
<gene>
    <name evidence="1" type="ORF">OIDMADRAFT_25285</name>
</gene>
<proteinExistence type="predicted"/>
<dbReference type="AlphaFoldDB" id="A0A0C3D095"/>
<dbReference type="InParanoid" id="A0A0C3D095"/>
<sequence>MAKWHTCTVTVIPLEWSGHAVSTTSRAQYAIQNYVTQPLPLRAGWSPGSIANGLAFGDIVDMGINYGANNIVFSFTHAVAVSGEASWRYDHVPPPGEPVPEHVV</sequence>